<name>A0ABS7E7A0_9GAMM</name>
<organism evidence="2 3">
    <name type="scientific">Shewanella nanhaiensis</name>
    <dbReference type="NCBI Taxonomy" id="2864872"/>
    <lineage>
        <taxon>Bacteria</taxon>
        <taxon>Pseudomonadati</taxon>
        <taxon>Pseudomonadota</taxon>
        <taxon>Gammaproteobacteria</taxon>
        <taxon>Alteromonadales</taxon>
        <taxon>Shewanellaceae</taxon>
        <taxon>Shewanella</taxon>
    </lineage>
</organism>
<dbReference type="Pfam" id="PF13302">
    <property type="entry name" value="Acetyltransf_3"/>
    <property type="match status" value="1"/>
</dbReference>
<dbReference type="PANTHER" id="PTHR43610:SF1">
    <property type="entry name" value="N-ACETYLTRANSFERASE DOMAIN-CONTAINING PROTEIN"/>
    <property type="match status" value="1"/>
</dbReference>
<dbReference type="EMBL" id="JAHZST010000015">
    <property type="protein sequence ID" value="MBW8185564.1"/>
    <property type="molecule type" value="Genomic_DNA"/>
</dbReference>
<comment type="caution">
    <text evidence="2">The sequence shown here is derived from an EMBL/GenBank/DDBJ whole genome shotgun (WGS) entry which is preliminary data.</text>
</comment>
<reference evidence="2 3" key="1">
    <citation type="submission" date="2021-07" db="EMBL/GenBank/DDBJ databases">
        <title>Shewanella sp. nov, isolated from SCS.</title>
        <authorList>
            <person name="Cao W.R."/>
        </authorList>
    </citation>
    <scope>NUCLEOTIDE SEQUENCE [LARGE SCALE GENOMIC DNA]</scope>
    <source>
        <strain evidence="2 3">NR704-98</strain>
    </source>
</reference>
<feature type="domain" description="N-acetyltransferase" evidence="1">
    <location>
        <begin position="19"/>
        <end position="187"/>
    </location>
</feature>
<evidence type="ECO:0000313" key="2">
    <source>
        <dbReference type="EMBL" id="MBW8185564.1"/>
    </source>
</evidence>
<dbReference type="SUPFAM" id="SSF55729">
    <property type="entry name" value="Acyl-CoA N-acyltransferases (Nat)"/>
    <property type="match status" value="1"/>
</dbReference>
<dbReference type="PROSITE" id="PS51186">
    <property type="entry name" value="GNAT"/>
    <property type="match status" value="1"/>
</dbReference>
<evidence type="ECO:0000259" key="1">
    <source>
        <dbReference type="PROSITE" id="PS51186"/>
    </source>
</evidence>
<dbReference type="InterPro" id="IPR016181">
    <property type="entry name" value="Acyl_CoA_acyltransferase"/>
</dbReference>
<evidence type="ECO:0000313" key="3">
    <source>
        <dbReference type="Proteomes" id="UP001195963"/>
    </source>
</evidence>
<accession>A0ABS7E7A0</accession>
<dbReference type="Proteomes" id="UP001195963">
    <property type="component" value="Unassembled WGS sequence"/>
</dbReference>
<dbReference type="Gene3D" id="3.40.630.30">
    <property type="match status" value="1"/>
</dbReference>
<dbReference type="RefSeq" id="WP_220110974.1">
    <property type="nucleotide sequence ID" value="NZ_JAHZST010000015.1"/>
</dbReference>
<keyword evidence="3" id="KW-1185">Reference proteome</keyword>
<sequence>MHTSTRFTPKPITLESKDIQLRPLTREDVEAFQLAGNHEKLWQWVVPNPCTSLEMTAAWIEKVLVEQELGNQVPFVIIDKQSQKVIGSTRYCSIRRDDRNIEIGHTFITPEFQRSHVNTQAKYLLLQHAFEVLDAIRVEIRTHEKNQQSRSAILRIGAEFEGILRNSRILPGGSYRNTALYSIIEQDWPQVKSALQGKMEQTVGSINAHT</sequence>
<dbReference type="PANTHER" id="PTHR43610">
    <property type="entry name" value="BLL6696 PROTEIN"/>
    <property type="match status" value="1"/>
</dbReference>
<protein>
    <submittedName>
        <fullName evidence="2">GNAT family N-acetyltransferase</fullName>
    </submittedName>
</protein>
<proteinExistence type="predicted"/>
<gene>
    <name evidence="2" type="ORF">K0625_18140</name>
</gene>
<dbReference type="InterPro" id="IPR000182">
    <property type="entry name" value="GNAT_dom"/>
</dbReference>